<geneLocation type="plasmid" evidence="3 4">
    <name>unnamed4</name>
</geneLocation>
<dbReference type="AlphaFoldDB" id="A0A1B1AAN3"/>
<dbReference type="SUPFAM" id="SSF53041">
    <property type="entry name" value="Resolvase-like"/>
    <property type="match status" value="1"/>
</dbReference>
<evidence type="ECO:0000259" key="2">
    <source>
        <dbReference type="SMART" id="SM00857"/>
    </source>
</evidence>
<feature type="domain" description="Resolvase/invertase-type recombinase catalytic" evidence="2">
    <location>
        <begin position="5"/>
        <end position="157"/>
    </location>
</feature>
<organism evidence="3 4">
    <name type="scientific">Tritonibacter mobilis F1926</name>
    <dbReference type="NCBI Taxonomy" id="1265309"/>
    <lineage>
        <taxon>Bacteria</taxon>
        <taxon>Pseudomonadati</taxon>
        <taxon>Pseudomonadota</taxon>
        <taxon>Alphaproteobacteria</taxon>
        <taxon>Rhodobacterales</taxon>
        <taxon>Paracoccaceae</taxon>
        <taxon>Tritonibacter</taxon>
    </lineage>
</organism>
<proteinExistence type="inferred from homology"/>
<dbReference type="GO" id="GO:0003677">
    <property type="term" value="F:DNA binding"/>
    <property type="evidence" value="ECO:0007669"/>
    <property type="project" value="InterPro"/>
</dbReference>
<dbReference type="GO" id="GO:0000150">
    <property type="term" value="F:DNA strand exchange activity"/>
    <property type="evidence" value="ECO:0007669"/>
    <property type="project" value="InterPro"/>
</dbReference>
<dbReference type="SMART" id="SM00857">
    <property type="entry name" value="Resolvase"/>
    <property type="match status" value="1"/>
</dbReference>
<dbReference type="InterPro" id="IPR009057">
    <property type="entry name" value="Homeodomain-like_sf"/>
</dbReference>
<reference evidence="3 4" key="1">
    <citation type="journal article" date="2016" name="ISME J.">
        <title>Global occurrence and heterogeneity of the Roseobacter-clade species Ruegeria mobilis.</title>
        <authorList>
            <person name="Sonnenschein E."/>
            <person name="Gram L."/>
        </authorList>
    </citation>
    <scope>NUCLEOTIDE SEQUENCE [LARGE SCALE GENOMIC DNA]</scope>
    <source>
        <strain evidence="3 4">F1926</strain>
        <plasmid evidence="3 4">unnamed4</plasmid>
    </source>
</reference>
<protein>
    <recommendedName>
        <fullName evidence="2">Resolvase/invertase-type recombinase catalytic domain-containing protein</fullName>
    </recommendedName>
</protein>
<dbReference type="Proteomes" id="UP000013243">
    <property type="component" value="Plasmid unnamed4"/>
</dbReference>
<dbReference type="EMBL" id="CP015234">
    <property type="protein sequence ID" value="ANP43577.1"/>
    <property type="molecule type" value="Genomic_DNA"/>
</dbReference>
<dbReference type="Gene3D" id="3.40.50.1390">
    <property type="entry name" value="Resolvase, N-terminal catalytic domain"/>
    <property type="match status" value="1"/>
</dbReference>
<name>A0A1B1AAN3_9RHOB</name>
<dbReference type="SUPFAM" id="SSF46689">
    <property type="entry name" value="Homeodomain-like"/>
    <property type="match status" value="1"/>
</dbReference>
<gene>
    <name evidence="3" type="ORF">K529_022750</name>
</gene>
<dbReference type="CDD" id="cd00569">
    <property type="entry name" value="HTH_Hin_like"/>
    <property type="match status" value="1"/>
</dbReference>
<dbReference type="Pfam" id="PF02796">
    <property type="entry name" value="HTH_7"/>
    <property type="match status" value="1"/>
</dbReference>
<dbReference type="Pfam" id="PF00239">
    <property type="entry name" value="Resolvase"/>
    <property type="match status" value="1"/>
</dbReference>
<keyword evidence="3" id="KW-0614">Plasmid</keyword>
<evidence type="ECO:0000313" key="3">
    <source>
        <dbReference type="EMBL" id="ANP43577.1"/>
    </source>
</evidence>
<evidence type="ECO:0000256" key="1">
    <source>
        <dbReference type="ARBA" id="ARBA00009913"/>
    </source>
</evidence>
<evidence type="ECO:0000313" key="4">
    <source>
        <dbReference type="Proteomes" id="UP000013243"/>
    </source>
</evidence>
<dbReference type="InterPro" id="IPR006120">
    <property type="entry name" value="Resolvase_HTH_dom"/>
</dbReference>
<dbReference type="InterPro" id="IPR036162">
    <property type="entry name" value="Resolvase-like_N_sf"/>
</dbReference>
<accession>A0A1B1AAN3</accession>
<dbReference type="InterPro" id="IPR006119">
    <property type="entry name" value="Resolv_N"/>
</dbReference>
<dbReference type="KEGG" id="rmb:K529_022750"/>
<sequence length="206" mass="22724">MEPRDYVYVRLDTKVGSTWQSRDAFDRATIRKHTEAARADGFIVHSRLAVSERVGASVAASGRPKLMRLIRDLRPSDALIVYTLDGFGRDASDILKTIRLIHEMGAEPFCASLGTKENLFNDNEFRSALEAMAALERLTEAERKQAKAKGLGVAGGRIGRPPSLDEATQAAVRTDLDAGDSVAAVARRYNTSHQTILRIRDARKRS</sequence>
<comment type="similarity">
    <text evidence="1">Belongs to the site-specific recombinase resolvase family.</text>
</comment>